<gene>
    <name evidence="2" type="ORF">N7537_008254</name>
</gene>
<name>A0AAD6E036_9EURO</name>
<sequence>PSEDKILKYNIDNFKGYTRGADSFGKTLLYAKYYYSGVLKIGFILYLYRYYLRYYKSTYGFI</sequence>
<reference evidence="2" key="2">
    <citation type="submission" date="2023-01" db="EMBL/GenBank/DDBJ databases">
        <authorList>
            <person name="Petersen C."/>
        </authorList>
    </citation>
    <scope>NUCLEOTIDE SEQUENCE</scope>
    <source>
        <strain evidence="2">IBT 12815</strain>
    </source>
</reference>
<feature type="non-terminal residue" evidence="2">
    <location>
        <position position="62"/>
    </location>
</feature>
<accession>A0AAD6E036</accession>
<organism evidence="2 3">
    <name type="scientific">Penicillium hordei</name>
    <dbReference type="NCBI Taxonomy" id="40994"/>
    <lineage>
        <taxon>Eukaryota</taxon>
        <taxon>Fungi</taxon>
        <taxon>Dikarya</taxon>
        <taxon>Ascomycota</taxon>
        <taxon>Pezizomycotina</taxon>
        <taxon>Eurotiomycetes</taxon>
        <taxon>Eurotiomycetidae</taxon>
        <taxon>Eurotiales</taxon>
        <taxon>Aspergillaceae</taxon>
        <taxon>Penicillium</taxon>
    </lineage>
</organism>
<keyword evidence="1" id="KW-0472">Membrane</keyword>
<proteinExistence type="predicted"/>
<dbReference type="GeneID" id="81589551"/>
<evidence type="ECO:0000313" key="3">
    <source>
        <dbReference type="Proteomes" id="UP001213799"/>
    </source>
</evidence>
<keyword evidence="1" id="KW-1133">Transmembrane helix</keyword>
<evidence type="ECO:0000313" key="2">
    <source>
        <dbReference type="EMBL" id="KAJ5598170.1"/>
    </source>
</evidence>
<protein>
    <submittedName>
        <fullName evidence="2">Uncharacterized protein</fullName>
    </submittedName>
</protein>
<dbReference type="Proteomes" id="UP001213799">
    <property type="component" value="Unassembled WGS sequence"/>
</dbReference>
<dbReference type="EMBL" id="JAQJAE010000004">
    <property type="protein sequence ID" value="KAJ5598170.1"/>
    <property type="molecule type" value="Genomic_DNA"/>
</dbReference>
<feature type="transmembrane region" description="Helical" evidence="1">
    <location>
        <begin position="33"/>
        <end position="52"/>
    </location>
</feature>
<evidence type="ECO:0000256" key="1">
    <source>
        <dbReference type="SAM" id="Phobius"/>
    </source>
</evidence>
<dbReference type="AlphaFoldDB" id="A0AAD6E036"/>
<reference evidence="2" key="1">
    <citation type="journal article" date="2023" name="IMA Fungus">
        <title>Comparative genomic study of the Penicillium genus elucidates a diverse pangenome and 15 lateral gene transfer events.</title>
        <authorList>
            <person name="Petersen C."/>
            <person name="Sorensen T."/>
            <person name="Nielsen M.R."/>
            <person name="Sondergaard T.E."/>
            <person name="Sorensen J.L."/>
            <person name="Fitzpatrick D.A."/>
            <person name="Frisvad J.C."/>
            <person name="Nielsen K.L."/>
        </authorList>
    </citation>
    <scope>NUCLEOTIDE SEQUENCE</scope>
    <source>
        <strain evidence="2">IBT 12815</strain>
    </source>
</reference>
<dbReference type="RefSeq" id="XP_056751385.1">
    <property type="nucleotide sequence ID" value="XM_056899309.1"/>
</dbReference>
<keyword evidence="1" id="KW-0812">Transmembrane</keyword>
<comment type="caution">
    <text evidence="2">The sequence shown here is derived from an EMBL/GenBank/DDBJ whole genome shotgun (WGS) entry which is preliminary data.</text>
</comment>
<keyword evidence="3" id="KW-1185">Reference proteome</keyword>